<accession>A0A1V2GY31</accession>
<dbReference type="SUPFAM" id="SSF47616">
    <property type="entry name" value="GST C-terminal domain-like"/>
    <property type="match status" value="1"/>
</dbReference>
<keyword evidence="6" id="KW-1185">Reference proteome</keyword>
<dbReference type="GO" id="GO:0004364">
    <property type="term" value="F:glutathione transferase activity"/>
    <property type="evidence" value="ECO:0007669"/>
    <property type="project" value="InterPro"/>
</dbReference>
<dbReference type="GO" id="GO:0005737">
    <property type="term" value="C:cytoplasm"/>
    <property type="evidence" value="ECO:0007669"/>
    <property type="project" value="TreeGrafter"/>
</dbReference>
<reference evidence="5 6" key="1">
    <citation type="submission" date="2016-10" db="EMBL/GenBank/DDBJ databases">
        <title>Draft Genome sequence of Roseomonas sp. strain M3.</title>
        <authorList>
            <person name="Subhash Y."/>
            <person name="Lee S."/>
        </authorList>
    </citation>
    <scope>NUCLEOTIDE SEQUENCE [LARGE SCALE GENOMIC DNA]</scope>
    <source>
        <strain evidence="5 6">M3</strain>
    </source>
</reference>
<dbReference type="PIRSF" id="PIRSF015753">
    <property type="entry name" value="GST"/>
    <property type="match status" value="1"/>
</dbReference>
<feature type="binding site" evidence="2">
    <location>
        <begin position="146"/>
        <end position="147"/>
    </location>
    <ligand>
        <name>glutathione</name>
        <dbReference type="ChEBI" id="CHEBI:57925"/>
    </ligand>
</feature>
<dbReference type="PANTHER" id="PTHR32419">
    <property type="entry name" value="GLUTATHIONYL-HYDROQUINONE REDUCTASE"/>
    <property type="match status" value="1"/>
</dbReference>
<evidence type="ECO:0000313" key="6">
    <source>
        <dbReference type="Proteomes" id="UP000188879"/>
    </source>
</evidence>
<dbReference type="SFLD" id="SFLDS00019">
    <property type="entry name" value="Glutathione_Transferase_(cytos"/>
    <property type="match status" value="1"/>
</dbReference>
<dbReference type="Pfam" id="PF13410">
    <property type="entry name" value="GST_C_2"/>
    <property type="match status" value="1"/>
</dbReference>
<dbReference type="InterPro" id="IPR004045">
    <property type="entry name" value="Glutathione_S-Trfase_N"/>
</dbReference>
<dbReference type="Gene3D" id="1.20.1050.10">
    <property type="match status" value="1"/>
</dbReference>
<evidence type="ECO:0000256" key="2">
    <source>
        <dbReference type="PIRSR" id="PIRSR015753-2"/>
    </source>
</evidence>
<gene>
    <name evidence="5" type="ORF">BKE38_22205</name>
</gene>
<dbReference type="InterPro" id="IPR036249">
    <property type="entry name" value="Thioredoxin-like_sf"/>
</dbReference>
<dbReference type="InterPro" id="IPR040079">
    <property type="entry name" value="Glutathione_S-Trfase"/>
</dbReference>
<evidence type="ECO:0000313" key="5">
    <source>
        <dbReference type="EMBL" id="ONG48208.1"/>
    </source>
</evidence>
<feature type="active site" description="Proton donor/acceptor" evidence="1">
    <location>
        <position position="193"/>
    </location>
</feature>
<evidence type="ECO:0000256" key="1">
    <source>
        <dbReference type="PIRSR" id="PIRSR015753-1"/>
    </source>
</evidence>
<feature type="site" description="Lowers pKa of active site Cys" evidence="3">
    <location>
        <position position="251"/>
    </location>
</feature>
<dbReference type="EMBL" id="MLCO01000250">
    <property type="protein sequence ID" value="ONG48208.1"/>
    <property type="molecule type" value="Genomic_DNA"/>
</dbReference>
<dbReference type="AlphaFoldDB" id="A0A1V2GY31"/>
<dbReference type="SFLD" id="SFLDG01148">
    <property type="entry name" value="Xi_(cytGST)"/>
    <property type="match status" value="1"/>
</dbReference>
<feature type="active site" description="Nucleophile" evidence="1">
    <location>
        <position position="63"/>
    </location>
</feature>
<feature type="binding site" evidence="2">
    <location>
        <position position="96"/>
    </location>
    <ligand>
        <name>glutathione</name>
        <dbReference type="ChEBI" id="CHEBI:57925"/>
    </ligand>
</feature>
<dbReference type="InterPro" id="IPR036282">
    <property type="entry name" value="Glutathione-S-Trfase_C_sf"/>
</dbReference>
<protein>
    <submittedName>
        <fullName evidence="5">Glutathione-dependent reductase</fullName>
    </submittedName>
</protein>
<evidence type="ECO:0000256" key="3">
    <source>
        <dbReference type="PIRSR" id="PIRSR015753-3"/>
    </source>
</evidence>
<organism evidence="5 6">
    <name type="scientific">Teichococcus deserti</name>
    <dbReference type="NCBI Taxonomy" id="1817963"/>
    <lineage>
        <taxon>Bacteria</taxon>
        <taxon>Pseudomonadati</taxon>
        <taxon>Pseudomonadota</taxon>
        <taxon>Alphaproteobacteria</taxon>
        <taxon>Acetobacterales</taxon>
        <taxon>Roseomonadaceae</taxon>
        <taxon>Roseomonas</taxon>
    </lineage>
</organism>
<dbReference type="SUPFAM" id="SSF52833">
    <property type="entry name" value="Thioredoxin-like"/>
    <property type="match status" value="1"/>
</dbReference>
<dbReference type="InterPro" id="IPR010987">
    <property type="entry name" value="Glutathione-S-Trfase_C-like"/>
</dbReference>
<dbReference type="Proteomes" id="UP000188879">
    <property type="component" value="Unassembled WGS sequence"/>
</dbReference>
<evidence type="ECO:0000259" key="4">
    <source>
        <dbReference type="PROSITE" id="PS50405"/>
    </source>
</evidence>
<dbReference type="OrthoDB" id="9769158at2"/>
<dbReference type="PROSITE" id="PS50405">
    <property type="entry name" value="GST_CTER"/>
    <property type="match status" value="1"/>
</dbReference>
<dbReference type="Gene3D" id="3.40.30.10">
    <property type="entry name" value="Glutaredoxin"/>
    <property type="match status" value="1"/>
</dbReference>
<feature type="domain" description="GST C-terminal" evidence="4">
    <location>
        <begin position="170"/>
        <end position="294"/>
    </location>
</feature>
<feature type="site" description="Lowers pKa of active site Cys" evidence="3">
    <location>
        <position position="294"/>
    </location>
</feature>
<sequence length="326" mass="36920">MAGYLDRGEWRSGWGHASRQGRFDRAAAQRRNWITADGSPGPSGRGGFRAEPGRYFLYVARACPWAHRTVIFRRLKGLEGMVGLAVTHWLMADQGWTFEAAPGVIPDPEGARAVHEIYTRDDPGYSGTATVPVLWDRAQRCIVSNESSEIIRMFNSAFDGVGATPGDYYPEALRPRIDALNARIYDTVNNGVYKAGFATSQEAYAEALHPLFASLDWLEDMLSRQRFLCGEVLTEADWRLFTTLLRFDAVYVGHFKCNLRRLVDYPALWSYTRELYQMPGIRETTDFDHIKRHYYMSHDRINPTGIVPEGPLLDFEALPSRGFPPA</sequence>
<dbReference type="RefSeq" id="WP_076959477.1">
    <property type="nucleotide sequence ID" value="NZ_MLCO01000250.1"/>
</dbReference>
<dbReference type="PANTHER" id="PTHR32419:SF6">
    <property type="entry name" value="GLUTATHIONE S-TRANSFERASE OMEGA-LIKE 1-RELATED"/>
    <property type="match status" value="1"/>
</dbReference>
<proteinExistence type="predicted"/>
<dbReference type="InterPro" id="IPR047047">
    <property type="entry name" value="GST_Omega-like_C"/>
</dbReference>
<dbReference type="InterPro" id="IPR016639">
    <property type="entry name" value="GST_Omega/GSH"/>
</dbReference>
<dbReference type="CDD" id="cd03190">
    <property type="entry name" value="GST_C_Omega_like"/>
    <property type="match status" value="1"/>
</dbReference>
<dbReference type="SFLD" id="SFLDG01206">
    <property type="entry name" value="Xi.1"/>
    <property type="match status" value="1"/>
</dbReference>
<dbReference type="Pfam" id="PF13409">
    <property type="entry name" value="GST_N_2"/>
    <property type="match status" value="1"/>
</dbReference>
<comment type="caution">
    <text evidence="5">The sequence shown here is derived from an EMBL/GenBank/DDBJ whole genome shotgun (WGS) entry which is preliminary data.</text>
</comment>
<name>A0A1V2GY31_9PROT</name>